<dbReference type="SUPFAM" id="SSF53448">
    <property type="entry name" value="Nucleotide-diphospho-sugar transferases"/>
    <property type="match status" value="1"/>
</dbReference>
<evidence type="ECO:0000313" key="6">
    <source>
        <dbReference type="Proteomes" id="UP000502756"/>
    </source>
</evidence>
<dbReference type="EMBL" id="CP053435">
    <property type="protein sequence ID" value="QJW91172.1"/>
    <property type="molecule type" value="Genomic_DNA"/>
</dbReference>
<organism evidence="5 6">
    <name type="scientific">Spirosoma taeanense</name>
    <dbReference type="NCBI Taxonomy" id="2735870"/>
    <lineage>
        <taxon>Bacteria</taxon>
        <taxon>Pseudomonadati</taxon>
        <taxon>Bacteroidota</taxon>
        <taxon>Cytophagia</taxon>
        <taxon>Cytophagales</taxon>
        <taxon>Cytophagaceae</taxon>
        <taxon>Spirosoma</taxon>
    </lineage>
</organism>
<protein>
    <submittedName>
        <fullName evidence="5">Glycosyltransferase</fullName>
    </submittedName>
</protein>
<dbReference type="PANTHER" id="PTHR43685">
    <property type="entry name" value="GLYCOSYLTRANSFERASE"/>
    <property type="match status" value="1"/>
</dbReference>
<dbReference type="RefSeq" id="WP_171741018.1">
    <property type="nucleotide sequence ID" value="NZ_CP053435.1"/>
</dbReference>
<evidence type="ECO:0000259" key="4">
    <source>
        <dbReference type="Pfam" id="PF00535"/>
    </source>
</evidence>
<name>A0A6M5YDY5_9BACT</name>
<comment type="similarity">
    <text evidence="1">Belongs to the glycosyltransferase 2 family.</text>
</comment>
<dbReference type="Pfam" id="PF00535">
    <property type="entry name" value="Glycos_transf_2"/>
    <property type="match status" value="1"/>
</dbReference>
<feature type="domain" description="Glycosyltransferase 2-like" evidence="4">
    <location>
        <begin position="4"/>
        <end position="153"/>
    </location>
</feature>
<evidence type="ECO:0000256" key="2">
    <source>
        <dbReference type="ARBA" id="ARBA00022676"/>
    </source>
</evidence>
<dbReference type="AlphaFoldDB" id="A0A6M5YDY5"/>
<dbReference type="InterPro" id="IPR029044">
    <property type="entry name" value="Nucleotide-diphossugar_trans"/>
</dbReference>
<dbReference type="Gene3D" id="3.90.550.10">
    <property type="entry name" value="Spore Coat Polysaccharide Biosynthesis Protein SpsA, Chain A"/>
    <property type="match status" value="1"/>
</dbReference>
<keyword evidence="2" id="KW-0328">Glycosyltransferase</keyword>
<dbReference type="InterPro" id="IPR001173">
    <property type="entry name" value="Glyco_trans_2-like"/>
</dbReference>
<proteinExistence type="inferred from homology"/>
<evidence type="ECO:0000256" key="1">
    <source>
        <dbReference type="ARBA" id="ARBA00006739"/>
    </source>
</evidence>
<dbReference type="PANTHER" id="PTHR43685:SF5">
    <property type="entry name" value="GLYCOSYLTRANSFERASE EPSE-RELATED"/>
    <property type="match status" value="1"/>
</dbReference>
<dbReference type="InterPro" id="IPR050834">
    <property type="entry name" value="Glycosyltransf_2"/>
</dbReference>
<dbReference type="Proteomes" id="UP000502756">
    <property type="component" value="Chromosome"/>
</dbReference>
<accession>A0A6M5YDY5</accession>
<sequence>MKSISSSIDSIIRQSWKHWELIIIDDKSTDGTQGILEIYANKDHRIKIFYNEINCGLAYCLNKAIKLSKGEFIARMDSDDISFSKRLEKQVDFLMRNPNVDVLGTGAQLVNSEGKLVSTLILPSSHAGIVSQRYLKPFFIHPSVMFRADFFERFGGYNEKLRKTEDLDLWLRVRRNASFHNLPEVLFQYTYKPILPFKTFYSDFKVRFIHMLESGELLFKGYELILYLVRFLLLTYTPYISKSSKENS</sequence>
<dbReference type="GO" id="GO:0016757">
    <property type="term" value="F:glycosyltransferase activity"/>
    <property type="evidence" value="ECO:0007669"/>
    <property type="project" value="UniProtKB-KW"/>
</dbReference>
<evidence type="ECO:0000256" key="3">
    <source>
        <dbReference type="ARBA" id="ARBA00022679"/>
    </source>
</evidence>
<reference evidence="5 6" key="1">
    <citation type="submission" date="2020-05" db="EMBL/GenBank/DDBJ databases">
        <title>Genome sequencing of Spirosoma sp. TS118.</title>
        <authorList>
            <person name="Lee J.-H."/>
            <person name="Jeong S."/>
            <person name="Zhao L."/>
            <person name="Jung J.-H."/>
            <person name="Kim M.-K."/>
            <person name="Lim S."/>
        </authorList>
    </citation>
    <scope>NUCLEOTIDE SEQUENCE [LARGE SCALE GENOMIC DNA]</scope>
    <source>
        <strain evidence="5 6">TS118</strain>
    </source>
</reference>
<evidence type="ECO:0000313" key="5">
    <source>
        <dbReference type="EMBL" id="QJW91172.1"/>
    </source>
</evidence>
<keyword evidence="3 5" id="KW-0808">Transferase</keyword>
<dbReference type="KEGG" id="stae:HNV11_18210"/>
<keyword evidence="6" id="KW-1185">Reference proteome</keyword>
<gene>
    <name evidence="5" type="ORF">HNV11_18210</name>
</gene>